<sequence length="86" mass="9310">MTACAGAMNEPLLYRFITSVELGGAVPNIIALISEYAPADALKASATPWPSFSFVPVMRKIRRRPANRTAGPQLTGEGRRFPTSDM</sequence>
<evidence type="ECO:0000313" key="3">
    <source>
        <dbReference type="Proteomes" id="UP000652760"/>
    </source>
</evidence>
<evidence type="ECO:0000313" key="2">
    <source>
        <dbReference type="EMBL" id="MBK1838351.1"/>
    </source>
</evidence>
<dbReference type="EMBL" id="JAENHM010000037">
    <property type="protein sequence ID" value="MBK1838351.1"/>
    <property type="molecule type" value="Genomic_DNA"/>
</dbReference>
<gene>
    <name evidence="2" type="ORF">JHL17_13085</name>
</gene>
<name>A0ABS1F4N0_9PROT</name>
<reference evidence="3" key="1">
    <citation type="submission" date="2021-01" db="EMBL/GenBank/DDBJ databases">
        <title>Genome public.</title>
        <authorList>
            <person name="Liu C."/>
            <person name="Sun Q."/>
        </authorList>
    </citation>
    <scope>NUCLEOTIDE SEQUENCE [LARGE SCALE GENOMIC DNA]</scope>
    <source>
        <strain evidence="3">YIM B02556</strain>
    </source>
</reference>
<keyword evidence="3" id="KW-1185">Reference proteome</keyword>
<dbReference type="Proteomes" id="UP000652760">
    <property type="component" value="Unassembled WGS sequence"/>
</dbReference>
<organism evidence="2 3">
    <name type="scientific">Azospirillum endophyticum</name>
    <dbReference type="NCBI Taxonomy" id="2800326"/>
    <lineage>
        <taxon>Bacteria</taxon>
        <taxon>Pseudomonadati</taxon>
        <taxon>Pseudomonadota</taxon>
        <taxon>Alphaproteobacteria</taxon>
        <taxon>Rhodospirillales</taxon>
        <taxon>Azospirillaceae</taxon>
        <taxon>Azospirillum</taxon>
    </lineage>
</organism>
<protein>
    <submittedName>
        <fullName evidence="2">Uncharacterized protein</fullName>
    </submittedName>
</protein>
<dbReference type="RefSeq" id="WP_200193757.1">
    <property type="nucleotide sequence ID" value="NZ_JAENHM010000037.1"/>
</dbReference>
<proteinExistence type="predicted"/>
<accession>A0ABS1F4N0</accession>
<evidence type="ECO:0000256" key="1">
    <source>
        <dbReference type="SAM" id="MobiDB-lite"/>
    </source>
</evidence>
<feature type="compositionally biased region" description="Basic and acidic residues" evidence="1">
    <location>
        <begin position="77"/>
        <end position="86"/>
    </location>
</feature>
<feature type="region of interest" description="Disordered" evidence="1">
    <location>
        <begin position="65"/>
        <end position="86"/>
    </location>
</feature>
<comment type="caution">
    <text evidence="2">The sequence shown here is derived from an EMBL/GenBank/DDBJ whole genome shotgun (WGS) entry which is preliminary data.</text>
</comment>